<dbReference type="AlphaFoldDB" id="A0A423QAK5"/>
<dbReference type="OrthoDB" id="7225982at2"/>
<protein>
    <submittedName>
        <fullName evidence="2">Membrane protein</fullName>
    </submittedName>
</protein>
<accession>A0A423QAK5</accession>
<keyword evidence="1" id="KW-1133">Transmembrane helix</keyword>
<gene>
    <name evidence="2" type="ORF">SAHL_00265</name>
</gene>
<proteinExistence type="predicted"/>
<name>A0A423QAK5_9GAMM</name>
<evidence type="ECO:0000256" key="1">
    <source>
        <dbReference type="SAM" id="Phobius"/>
    </source>
</evidence>
<keyword evidence="1" id="KW-0472">Membrane</keyword>
<dbReference type="Proteomes" id="UP000285123">
    <property type="component" value="Unassembled WGS sequence"/>
</dbReference>
<evidence type="ECO:0000313" key="2">
    <source>
        <dbReference type="EMBL" id="ROO37626.1"/>
    </source>
</evidence>
<reference evidence="2 3" key="1">
    <citation type="submission" date="2013-10" db="EMBL/GenBank/DDBJ databases">
        <title>Salinisphaera halophila YIM 95161 Genome Sequencing.</title>
        <authorList>
            <person name="Lai Q."/>
            <person name="Li C."/>
            <person name="Shao Z."/>
        </authorList>
    </citation>
    <scope>NUCLEOTIDE SEQUENCE [LARGE SCALE GENOMIC DNA]</scope>
    <source>
        <strain evidence="2 3">YIM 95161</strain>
    </source>
</reference>
<dbReference type="EMBL" id="AYKF01000001">
    <property type="protein sequence ID" value="ROO37626.1"/>
    <property type="molecule type" value="Genomic_DNA"/>
</dbReference>
<keyword evidence="1" id="KW-0812">Transmembrane</keyword>
<evidence type="ECO:0000313" key="3">
    <source>
        <dbReference type="Proteomes" id="UP000285123"/>
    </source>
</evidence>
<sequence length="62" mass="6947">MKNILLFAFWFLVGLITLFLAIVLGEAGAWYLAWVLGTVMMILIAATGTVILEVDDEQDRPY</sequence>
<comment type="caution">
    <text evidence="2">The sequence shown here is derived from an EMBL/GenBank/DDBJ whole genome shotgun (WGS) entry which is preliminary data.</text>
</comment>
<feature type="transmembrane region" description="Helical" evidence="1">
    <location>
        <begin position="31"/>
        <end position="52"/>
    </location>
</feature>
<organism evidence="2 3">
    <name type="scientific">Salinisphaera orenii YIM 95161</name>
    <dbReference type="NCBI Taxonomy" id="1051139"/>
    <lineage>
        <taxon>Bacteria</taxon>
        <taxon>Pseudomonadati</taxon>
        <taxon>Pseudomonadota</taxon>
        <taxon>Gammaproteobacteria</taxon>
        <taxon>Salinisphaerales</taxon>
        <taxon>Salinisphaeraceae</taxon>
        <taxon>Salinisphaera</taxon>
    </lineage>
</organism>
<dbReference type="RefSeq" id="WP_123589408.1">
    <property type="nucleotide sequence ID" value="NZ_AYKF01000001.1"/>
</dbReference>